<evidence type="ECO:0000256" key="1">
    <source>
        <dbReference type="SAM" id="Phobius"/>
    </source>
</evidence>
<dbReference type="EMBL" id="QRDZ01000028">
    <property type="protein sequence ID" value="RED61987.1"/>
    <property type="molecule type" value="Genomic_DNA"/>
</dbReference>
<organism evidence="2 3">
    <name type="scientific">Cohnella phaseoli</name>
    <dbReference type="NCBI Taxonomy" id="456490"/>
    <lineage>
        <taxon>Bacteria</taxon>
        <taxon>Bacillati</taxon>
        <taxon>Bacillota</taxon>
        <taxon>Bacilli</taxon>
        <taxon>Bacillales</taxon>
        <taxon>Paenibacillaceae</taxon>
        <taxon>Cohnella</taxon>
    </lineage>
</organism>
<feature type="transmembrane region" description="Helical" evidence="1">
    <location>
        <begin position="69"/>
        <end position="87"/>
    </location>
</feature>
<keyword evidence="1" id="KW-1133">Transmembrane helix</keyword>
<dbReference type="RefSeq" id="WP_116064012.1">
    <property type="nucleotide sequence ID" value="NZ_QRDZ01000028.1"/>
</dbReference>
<evidence type="ECO:0000313" key="2">
    <source>
        <dbReference type="EMBL" id="RED61987.1"/>
    </source>
</evidence>
<dbReference type="AlphaFoldDB" id="A0A3D9IK03"/>
<dbReference type="Proteomes" id="UP000256977">
    <property type="component" value="Unassembled WGS sequence"/>
</dbReference>
<feature type="transmembrane region" description="Helical" evidence="1">
    <location>
        <begin position="99"/>
        <end position="122"/>
    </location>
</feature>
<protein>
    <submittedName>
        <fullName evidence="2">Uncharacterized protein</fullName>
    </submittedName>
</protein>
<keyword evidence="1" id="KW-0812">Transmembrane</keyword>
<reference evidence="2 3" key="1">
    <citation type="submission" date="2018-07" db="EMBL/GenBank/DDBJ databases">
        <title>Genomic Encyclopedia of Type Strains, Phase III (KMG-III): the genomes of soil and plant-associated and newly described type strains.</title>
        <authorList>
            <person name="Whitman W."/>
        </authorList>
    </citation>
    <scope>NUCLEOTIDE SEQUENCE [LARGE SCALE GENOMIC DNA]</scope>
    <source>
        <strain evidence="2 3">CECT 7287</strain>
    </source>
</reference>
<dbReference type="OrthoDB" id="875405at2"/>
<feature type="transmembrane region" description="Helical" evidence="1">
    <location>
        <begin position="224"/>
        <end position="242"/>
    </location>
</feature>
<feature type="transmembrane region" description="Helical" evidence="1">
    <location>
        <begin position="197"/>
        <end position="218"/>
    </location>
</feature>
<keyword evidence="3" id="KW-1185">Reference proteome</keyword>
<name>A0A3D9IK03_9BACL</name>
<proteinExistence type="predicted"/>
<accession>A0A3D9IK03</accession>
<sequence length="356" mass="39996">MTAVTGIRRPVYLFLALAALIVAANLTTLRMLALVDDEPVLIYAAMFDFMLAIPFLYWFIVLRRQGRSIAGVMALPLLGAAGVWLIVPLEHRSIVWNTAWPVEIVIVAAELAFVAYELRVVYRLIRGYRVARREETDTMEAWRIALRTGTVGGKLAAIVHHDLSMVYYLLFSWRKGREKAVNGTESSFTYHKNTNQVLYAAILSKIIVFEGVFVHLLVAQWSHAAAWVLTIADLWLLALIWADCRASVLQPLVLREDRLRVRYGLRIQADIPLHSIAGATEARQFNPEPQEMKHAAGPVLGTPNVRIELNREVTADGLLFLPKRVTCLYLAVDEPGAFVKELNERRILSGKSALNS</sequence>
<feature type="transmembrane region" description="Helical" evidence="1">
    <location>
        <begin position="40"/>
        <end position="62"/>
    </location>
</feature>
<keyword evidence="1" id="KW-0472">Membrane</keyword>
<evidence type="ECO:0000313" key="3">
    <source>
        <dbReference type="Proteomes" id="UP000256977"/>
    </source>
</evidence>
<gene>
    <name evidence="2" type="ORF">DFP98_12896</name>
</gene>
<feature type="transmembrane region" description="Helical" evidence="1">
    <location>
        <begin position="12"/>
        <end position="34"/>
    </location>
</feature>
<comment type="caution">
    <text evidence="2">The sequence shown here is derived from an EMBL/GenBank/DDBJ whole genome shotgun (WGS) entry which is preliminary data.</text>
</comment>